<dbReference type="InterPro" id="IPR017937">
    <property type="entry name" value="Thioredoxin_CS"/>
</dbReference>
<evidence type="ECO:0000256" key="1">
    <source>
        <dbReference type="ARBA" id="ARBA00023157"/>
    </source>
</evidence>
<dbReference type="FunFam" id="3.40.30.10:FF:000245">
    <property type="entry name" value="Thioredoxin"/>
    <property type="match status" value="1"/>
</dbReference>
<feature type="domain" description="Thioredoxin" evidence="2">
    <location>
        <begin position="52"/>
        <end position="179"/>
    </location>
</feature>
<comment type="caution">
    <text evidence="3">The sequence shown here is derived from an EMBL/GenBank/DDBJ whole genome shotgun (WGS) entry which is preliminary data.</text>
</comment>
<dbReference type="PROSITE" id="PS51352">
    <property type="entry name" value="THIOREDOXIN_2"/>
    <property type="match status" value="1"/>
</dbReference>
<dbReference type="InterPro" id="IPR013766">
    <property type="entry name" value="Thioredoxin_domain"/>
</dbReference>
<organism evidence="3 4">
    <name type="scientific">Diacronema lutheri</name>
    <name type="common">Unicellular marine alga</name>
    <name type="synonym">Monochrysis lutheri</name>
    <dbReference type="NCBI Taxonomy" id="2081491"/>
    <lineage>
        <taxon>Eukaryota</taxon>
        <taxon>Haptista</taxon>
        <taxon>Haptophyta</taxon>
        <taxon>Pavlovophyceae</taxon>
        <taxon>Pavlovales</taxon>
        <taxon>Pavlovaceae</taxon>
        <taxon>Diacronema</taxon>
    </lineage>
</organism>
<reference evidence="3" key="1">
    <citation type="submission" date="2021-05" db="EMBL/GenBank/DDBJ databases">
        <title>The genome of the haptophyte Pavlova lutheri (Diacronema luteri, Pavlovales) - a model for lipid biosynthesis in eukaryotic algae.</title>
        <authorList>
            <person name="Hulatt C.J."/>
            <person name="Posewitz M.C."/>
        </authorList>
    </citation>
    <scope>NUCLEOTIDE SEQUENCE</scope>
    <source>
        <strain evidence="3">NIVA-4/92</strain>
    </source>
</reference>
<protein>
    <recommendedName>
        <fullName evidence="2">Thioredoxin domain-containing protein</fullName>
    </recommendedName>
</protein>
<sequence>MNLAVALGRRATGLACALSCVRAAAHRPGSGSIIARSLFARVAPTNPALWARLRAGDAREANLTTVASSGTGGKPTMVATLEEFDGALKEAGDKLVIVDFTATWCGPCKMIGPVFDKLAAEYGDRAVFLKVDVDENSDTAADCGIRAMPTFQFYKSGGKLAEFAGADKDKLLELLKEHI</sequence>
<dbReference type="Pfam" id="PF00085">
    <property type="entry name" value="Thioredoxin"/>
    <property type="match status" value="1"/>
</dbReference>
<dbReference type="PRINTS" id="PR00421">
    <property type="entry name" value="THIOREDOXIN"/>
</dbReference>
<dbReference type="InterPro" id="IPR036249">
    <property type="entry name" value="Thioredoxin-like_sf"/>
</dbReference>
<accession>A0A8J5XIT7</accession>
<evidence type="ECO:0000259" key="2">
    <source>
        <dbReference type="PROSITE" id="PS51352"/>
    </source>
</evidence>
<dbReference type="PROSITE" id="PS00194">
    <property type="entry name" value="THIOREDOXIN_1"/>
    <property type="match status" value="1"/>
</dbReference>
<dbReference type="InterPro" id="IPR005746">
    <property type="entry name" value="Thioredoxin"/>
</dbReference>
<dbReference type="PANTHER" id="PTHR46115">
    <property type="entry name" value="THIOREDOXIN-LIKE PROTEIN 1"/>
    <property type="match status" value="1"/>
</dbReference>
<dbReference type="OMA" id="RSKHYLV"/>
<dbReference type="GO" id="GO:0015035">
    <property type="term" value="F:protein-disulfide reductase activity"/>
    <property type="evidence" value="ECO:0007669"/>
    <property type="project" value="InterPro"/>
</dbReference>
<proteinExistence type="predicted"/>
<dbReference type="EMBL" id="JAGTXO010000023">
    <property type="protein sequence ID" value="KAG8462002.1"/>
    <property type="molecule type" value="Genomic_DNA"/>
</dbReference>
<evidence type="ECO:0000313" key="4">
    <source>
        <dbReference type="Proteomes" id="UP000751190"/>
    </source>
</evidence>
<evidence type="ECO:0000313" key="3">
    <source>
        <dbReference type="EMBL" id="KAG8462002.1"/>
    </source>
</evidence>
<name>A0A8J5XIT7_DIALT</name>
<dbReference type="NCBIfam" id="TIGR01068">
    <property type="entry name" value="thioredoxin"/>
    <property type="match status" value="1"/>
</dbReference>
<dbReference type="SUPFAM" id="SSF52833">
    <property type="entry name" value="Thioredoxin-like"/>
    <property type="match status" value="1"/>
</dbReference>
<dbReference type="CDD" id="cd02947">
    <property type="entry name" value="TRX_family"/>
    <property type="match status" value="1"/>
</dbReference>
<keyword evidence="4" id="KW-1185">Reference proteome</keyword>
<dbReference type="OrthoDB" id="10263751at2759"/>
<gene>
    <name evidence="3" type="ORF">KFE25_014021</name>
</gene>
<dbReference type="Proteomes" id="UP000751190">
    <property type="component" value="Unassembled WGS sequence"/>
</dbReference>
<keyword evidence="1" id="KW-1015">Disulfide bond</keyword>
<dbReference type="Gene3D" id="3.40.30.10">
    <property type="entry name" value="Glutaredoxin"/>
    <property type="match status" value="1"/>
</dbReference>
<dbReference type="AlphaFoldDB" id="A0A8J5XIT7"/>